<accession>A0A248UHR3</accession>
<name>A0A248UHR3_9HYPH</name>
<evidence type="ECO:0000313" key="1">
    <source>
        <dbReference type="EMBL" id="ASV85829.1"/>
    </source>
</evidence>
<dbReference type="EMBL" id="CP022604">
    <property type="protein sequence ID" value="ASV85829.1"/>
    <property type="molecule type" value="Genomic_DNA"/>
</dbReference>
<dbReference type="AlphaFoldDB" id="A0A248UHR3"/>
<evidence type="ECO:0008006" key="3">
    <source>
        <dbReference type="Google" id="ProtNLM"/>
    </source>
</evidence>
<protein>
    <recommendedName>
        <fullName evidence="3">Transposase</fullName>
    </recommendedName>
</protein>
<evidence type="ECO:0000313" key="2">
    <source>
        <dbReference type="Proteomes" id="UP000215256"/>
    </source>
</evidence>
<proteinExistence type="predicted"/>
<dbReference type="KEGG" id="och:CES85_1589"/>
<sequence length="37" mass="4145">MSRINLNNGYAIRVRTSSVMLAKLCGKLIVSHQLKDN</sequence>
<reference evidence="1 2" key="1">
    <citation type="submission" date="2017-07" db="EMBL/GenBank/DDBJ databases">
        <title>Phylogenetic study on the rhizospheric bacterium Ochrobactrum sp. A44.</title>
        <authorList>
            <person name="Krzyzanowska D.M."/>
            <person name="Ossowicki A."/>
            <person name="Rajewska M."/>
            <person name="Maciag T."/>
            <person name="Kaczynski Z."/>
            <person name="Czerwicka M."/>
            <person name="Jafra S."/>
        </authorList>
    </citation>
    <scope>NUCLEOTIDE SEQUENCE [LARGE SCALE GENOMIC DNA]</scope>
    <source>
        <strain evidence="1 2">A44</strain>
    </source>
</reference>
<organism evidence="1 2">
    <name type="scientific">Ochrobactrum quorumnocens</name>
    <dbReference type="NCBI Taxonomy" id="271865"/>
    <lineage>
        <taxon>Bacteria</taxon>
        <taxon>Pseudomonadati</taxon>
        <taxon>Pseudomonadota</taxon>
        <taxon>Alphaproteobacteria</taxon>
        <taxon>Hyphomicrobiales</taxon>
        <taxon>Brucellaceae</taxon>
        <taxon>Brucella/Ochrobactrum group</taxon>
        <taxon>Ochrobactrum</taxon>
    </lineage>
</organism>
<gene>
    <name evidence="1" type="ORF">CES85_1589</name>
</gene>
<dbReference type="Proteomes" id="UP000215256">
    <property type="component" value="Chromosome 1"/>
</dbReference>